<organism evidence="2 3">
    <name type="scientific">Brassica carinata</name>
    <name type="common">Ethiopian mustard</name>
    <name type="synonym">Abyssinian cabbage</name>
    <dbReference type="NCBI Taxonomy" id="52824"/>
    <lineage>
        <taxon>Eukaryota</taxon>
        <taxon>Viridiplantae</taxon>
        <taxon>Streptophyta</taxon>
        <taxon>Embryophyta</taxon>
        <taxon>Tracheophyta</taxon>
        <taxon>Spermatophyta</taxon>
        <taxon>Magnoliopsida</taxon>
        <taxon>eudicotyledons</taxon>
        <taxon>Gunneridae</taxon>
        <taxon>Pentapetalae</taxon>
        <taxon>rosids</taxon>
        <taxon>malvids</taxon>
        <taxon>Brassicales</taxon>
        <taxon>Brassicaceae</taxon>
        <taxon>Brassiceae</taxon>
        <taxon>Brassica</taxon>
    </lineage>
</organism>
<protein>
    <submittedName>
        <fullName evidence="2">Uncharacterized protein</fullName>
    </submittedName>
</protein>
<dbReference type="AlphaFoldDB" id="A0A8X8AZM6"/>
<accession>A0A8X8AZM6</accession>
<feature type="region of interest" description="Disordered" evidence="1">
    <location>
        <begin position="1"/>
        <end position="29"/>
    </location>
</feature>
<proteinExistence type="predicted"/>
<dbReference type="EMBL" id="JAAMPC010000004">
    <property type="protein sequence ID" value="KAG2316402.1"/>
    <property type="molecule type" value="Genomic_DNA"/>
</dbReference>
<evidence type="ECO:0000313" key="2">
    <source>
        <dbReference type="EMBL" id="KAG2316402.1"/>
    </source>
</evidence>
<sequence>MMRASSTTLYSSQIRATSRDGGGGEEASTVQPLCGNSSALFLTAAVQNLPCLKLAEELGVVIANPWVSWSTQLVYQQSWSVQCFLPSLFGSAAAERQKMLEDMVA</sequence>
<reference evidence="2 3" key="1">
    <citation type="submission" date="2020-02" db="EMBL/GenBank/DDBJ databases">
        <authorList>
            <person name="Ma Q."/>
            <person name="Huang Y."/>
            <person name="Song X."/>
            <person name="Pei D."/>
        </authorList>
    </citation>
    <scope>NUCLEOTIDE SEQUENCE [LARGE SCALE GENOMIC DNA]</scope>
    <source>
        <strain evidence="2">Sxm20200214</strain>
        <tissue evidence="2">Leaf</tissue>
    </source>
</reference>
<comment type="caution">
    <text evidence="2">The sequence shown here is derived from an EMBL/GenBank/DDBJ whole genome shotgun (WGS) entry which is preliminary data.</text>
</comment>
<gene>
    <name evidence="2" type="ORF">Bca52824_019524</name>
</gene>
<feature type="compositionally biased region" description="Polar residues" evidence="1">
    <location>
        <begin position="1"/>
        <end position="16"/>
    </location>
</feature>
<evidence type="ECO:0000256" key="1">
    <source>
        <dbReference type="SAM" id="MobiDB-lite"/>
    </source>
</evidence>
<keyword evidence="3" id="KW-1185">Reference proteome</keyword>
<evidence type="ECO:0000313" key="3">
    <source>
        <dbReference type="Proteomes" id="UP000886595"/>
    </source>
</evidence>
<name>A0A8X8AZM6_BRACI</name>
<dbReference type="Proteomes" id="UP000886595">
    <property type="component" value="Unassembled WGS sequence"/>
</dbReference>